<evidence type="ECO:0000256" key="3">
    <source>
        <dbReference type="ARBA" id="ARBA00023163"/>
    </source>
</evidence>
<dbReference type="RefSeq" id="WP_390269205.1">
    <property type="nucleotide sequence ID" value="NZ_JBHRSA010000015.1"/>
</dbReference>
<feature type="domain" description="HTH gntR-type" evidence="4">
    <location>
        <begin position="22"/>
        <end position="89"/>
    </location>
</feature>
<accession>A0ABV7CTR1</accession>
<keyword evidence="3" id="KW-0804">Transcription</keyword>
<dbReference type="SUPFAM" id="SSF46785">
    <property type="entry name" value="Winged helix' DNA-binding domain"/>
    <property type="match status" value="1"/>
</dbReference>
<evidence type="ECO:0000313" key="6">
    <source>
        <dbReference type="Proteomes" id="UP001595279"/>
    </source>
</evidence>
<dbReference type="Pfam" id="PF07729">
    <property type="entry name" value="FCD"/>
    <property type="match status" value="1"/>
</dbReference>
<dbReference type="Pfam" id="PF00392">
    <property type="entry name" value="GntR"/>
    <property type="match status" value="1"/>
</dbReference>
<keyword evidence="1" id="KW-0805">Transcription regulation</keyword>
<dbReference type="InterPro" id="IPR008920">
    <property type="entry name" value="TF_FadR/GntR_C"/>
</dbReference>
<dbReference type="SUPFAM" id="SSF48008">
    <property type="entry name" value="GntR ligand-binding domain-like"/>
    <property type="match status" value="1"/>
</dbReference>
<sequence>MSIFLEKGSQTAMEEDRMIVQKPLSELIAEELRQRIWNKQVQFGERLLETELAEMFDVSRSTIREALKILEQEQLVISKARKGTYVTEFTDEDLAEIIELRTLMEAHAFQDALPELGREHFAKLSEILDEMKTAAGKGKWGDLFDLDMKLHGYIVNQSGNSRIIRIYESIQVQIRAYLVHLDQYYSSPHSFYAEHRELVDALKTKDPQKVNRSVRDHISYVEEKLLQTKQKQ</sequence>
<gene>
    <name evidence="5" type="ORF">ACFOGI_04745</name>
</gene>
<evidence type="ECO:0000259" key="4">
    <source>
        <dbReference type="PROSITE" id="PS50949"/>
    </source>
</evidence>
<dbReference type="SMART" id="SM00345">
    <property type="entry name" value="HTH_GNTR"/>
    <property type="match status" value="1"/>
</dbReference>
<dbReference type="PROSITE" id="PS50949">
    <property type="entry name" value="HTH_GNTR"/>
    <property type="match status" value="1"/>
</dbReference>
<keyword evidence="2" id="KW-0238">DNA-binding</keyword>
<evidence type="ECO:0000256" key="1">
    <source>
        <dbReference type="ARBA" id="ARBA00023015"/>
    </source>
</evidence>
<dbReference type="Gene3D" id="1.10.10.10">
    <property type="entry name" value="Winged helix-like DNA-binding domain superfamily/Winged helix DNA-binding domain"/>
    <property type="match status" value="1"/>
</dbReference>
<dbReference type="CDD" id="cd07377">
    <property type="entry name" value="WHTH_GntR"/>
    <property type="match status" value="1"/>
</dbReference>
<dbReference type="PRINTS" id="PR00035">
    <property type="entry name" value="HTHGNTR"/>
</dbReference>
<dbReference type="PANTHER" id="PTHR43537:SF5">
    <property type="entry name" value="UXU OPERON TRANSCRIPTIONAL REGULATOR"/>
    <property type="match status" value="1"/>
</dbReference>
<dbReference type="InterPro" id="IPR036388">
    <property type="entry name" value="WH-like_DNA-bd_sf"/>
</dbReference>
<dbReference type="InterPro" id="IPR011711">
    <property type="entry name" value="GntR_C"/>
</dbReference>
<reference evidence="6" key="1">
    <citation type="journal article" date="2019" name="Int. J. Syst. Evol. Microbiol.">
        <title>The Global Catalogue of Microorganisms (GCM) 10K type strain sequencing project: providing services to taxonomists for standard genome sequencing and annotation.</title>
        <authorList>
            <consortium name="The Broad Institute Genomics Platform"/>
            <consortium name="The Broad Institute Genome Sequencing Center for Infectious Disease"/>
            <person name="Wu L."/>
            <person name="Ma J."/>
        </authorList>
    </citation>
    <scope>NUCLEOTIDE SEQUENCE [LARGE SCALE GENOMIC DNA]</scope>
    <source>
        <strain evidence="6">KCTC 13128</strain>
    </source>
</reference>
<dbReference type="InterPro" id="IPR036390">
    <property type="entry name" value="WH_DNA-bd_sf"/>
</dbReference>
<dbReference type="SMART" id="SM00895">
    <property type="entry name" value="FCD"/>
    <property type="match status" value="1"/>
</dbReference>
<evidence type="ECO:0000256" key="2">
    <source>
        <dbReference type="ARBA" id="ARBA00023125"/>
    </source>
</evidence>
<keyword evidence="6" id="KW-1185">Reference proteome</keyword>
<organism evidence="5 6">
    <name type="scientific">Virgibacillus xinjiangensis</name>
    <dbReference type="NCBI Taxonomy" id="393090"/>
    <lineage>
        <taxon>Bacteria</taxon>
        <taxon>Bacillati</taxon>
        <taxon>Bacillota</taxon>
        <taxon>Bacilli</taxon>
        <taxon>Bacillales</taxon>
        <taxon>Bacillaceae</taxon>
        <taxon>Virgibacillus</taxon>
    </lineage>
</organism>
<comment type="caution">
    <text evidence="5">The sequence shown here is derived from an EMBL/GenBank/DDBJ whole genome shotgun (WGS) entry which is preliminary data.</text>
</comment>
<dbReference type="EMBL" id="JBHRSA010000015">
    <property type="protein sequence ID" value="MFC3039550.1"/>
    <property type="molecule type" value="Genomic_DNA"/>
</dbReference>
<dbReference type="InterPro" id="IPR000524">
    <property type="entry name" value="Tscrpt_reg_HTH_GntR"/>
</dbReference>
<protein>
    <submittedName>
        <fullName evidence="5">GntR family transcriptional regulator</fullName>
    </submittedName>
</protein>
<dbReference type="Proteomes" id="UP001595279">
    <property type="component" value="Unassembled WGS sequence"/>
</dbReference>
<evidence type="ECO:0000313" key="5">
    <source>
        <dbReference type="EMBL" id="MFC3039550.1"/>
    </source>
</evidence>
<name>A0ABV7CTR1_9BACI</name>
<proteinExistence type="predicted"/>
<dbReference type="PANTHER" id="PTHR43537">
    <property type="entry name" value="TRANSCRIPTIONAL REGULATOR, GNTR FAMILY"/>
    <property type="match status" value="1"/>
</dbReference>
<dbReference type="Gene3D" id="1.20.120.530">
    <property type="entry name" value="GntR ligand-binding domain-like"/>
    <property type="match status" value="1"/>
</dbReference>